<dbReference type="AlphaFoldDB" id="A0A9D5BHA5"/>
<keyword evidence="1" id="KW-1133">Transmembrane helix</keyword>
<dbReference type="Proteomes" id="UP001058974">
    <property type="component" value="Chromosome 1"/>
</dbReference>
<proteinExistence type="predicted"/>
<comment type="caution">
    <text evidence="2">The sequence shown here is derived from an EMBL/GenBank/DDBJ whole genome shotgun (WGS) entry which is preliminary data.</text>
</comment>
<name>A0A9D5BHA5_PEA</name>
<evidence type="ECO:0000313" key="3">
    <source>
        <dbReference type="Proteomes" id="UP001058974"/>
    </source>
</evidence>
<accession>A0A9D5BHA5</accession>
<keyword evidence="3" id="KW-1185">Reference proteome</keyword>
<organism evidence="2 3">
    <name type="scientific">Pisum sativum</name>
    <name type="common">Garden pea</name>
    <name type="synonym">Lathyrus oleraceus</name>
    <dbReference type="NCBI Taxonomy" id="3888"/>
    <lineage>
        <taxon>Eukaryota</taxon>
        <taxon>Viridiplantae</taxon>
        <taxon>Streptophyta</taxon>
        <taxon>Embryophyta</taxon>
        <taxon>Tracheophyta</taxon>
        <taxon>Spermatophyta</taxon>
        <taxon>Magnoliopsida</taxon>
        <taxon>eudicotyledons</taxon>
        <taxon>Gunneridae</taxon>
        <taxon>Pentapetalae</taxon>
        <taxon>rosids</taxon>
        <taxon>fabids</taxon>
        <taxon>Fabales</taxon>
        <taxon>Fabaceae</taxon>
        <taxon>Papilionoideae</taxon>
        <taxon>50 kb inversion clade</taxon>
        <taxon>NPAAA clade</taxon>
        <taxon>Hologalegina</taxon>
        <taxon>IRL clade</taxon>
        <taxon>Fabeae</taxon>
        <taxon>Lathyrus</taxon>
    </lineage>
</organism>
<reference evidence="2 3" key="1">
    <citation type="journal article" date="2022" name="Nat. Genet.">
        <title>Improved pea reference genome and pan-genome highlight genomic features and evolutionary characteristics.</title>
        <authorList>
            <person name="Yang T."/>
            <person name="Liu R."/>
            <person name="Luo Y."/>
            <person name="Hu S."/>
            <person name="Wang D."/>
            <person name="Wang C."/>
            <person name="Pandey M.K."/>
            <person name="Ge S."/>
            <person name="Xu Q."/>
            <person name="Li N."/>
            <person name="Li G."/>
            <person name="Huang Y."/>
            <person name="Saxena R.K."/>
            <person name="Ji Y."/>
            <person name="Li M."/>
            <person name="Yan X."/>
            <person name="He Y."/>
            <person name="Liu Y."/>
            <person name="Wang X."/>
            <person name="Xiang C."/>
            <person name="Varshney R.K."/>
            <person name="Ding H."/>
            <person name="Gao S."/>
            <person name="Zong X."/>
        </authorList>
    </citation>
    <scope>NUCLEOTIDE SEQUENCE [LARGE SCALE GENOMIC DNA]</scope>
    <source>
        <strain evidence="2 3">cv. Zhongwan 6</strain>
    </source>
</reference>
<feature type="transmembrane region" description="Helical" evidence="1">
    <location>
        <begin position="51"/>
        <end position="77"/>
    </location>
</feature>
<keyword evidence="1" id="KW-0812">Transmembrane</keyword>
<dbReference type="EMBL" id="JAMSHJ010000001">
    <property type="protein sequence ID" value="KAI5443589.1"/>
    <property type="molecule type" value="Genomic_DNA"/>
</dbReference>
<evidence type="ECO:0000256" key="1">
    <source>
        <dbReference type="SAM" id="Phobius"/>
    </source>
</evidence>
<protein>
    <submittedName>
        <fullName evidence="2">Uncharacterized protein</fullName>
    </submittedName>
</protein>
<keyword evidence="1" id="KW-0472">Membrane</keyword>
<evidence type="ECO:0000313" key="2">
    <source>
        <dbReference type="EMBL" id="KAI5443589.1"/>
    </source>
</evidence>
<gene>
    <name evidence="2" type="ORF">KIW84_012291</name>
</gene>
<sequence>MWHQNNHLWETCDNQFMAYKDENTTGGPKIIIITHLMCQQSSSVHSYVSPIFFIPCFLLTKLLSLWLLFMVFIYYILLFRSNGKLYISNAYKIEIEVEYEGEICYFVFWDKECINYVGLSA</sequence>
<dbReference type="Gramene" id="Psat01G0229100-T1">
    <property type="protein sequence ID" value="KAI5443589.1"/>
    <property type="gene ID" value="KIW84_012291"/>
</dbReference>